<evidence type="ECO:0008006" key="3">
    <source>
        <dbReference type="Google" id="ProtNLM"/>
    </source>
</evidence>
<evidence type="ECO:0000313" key="1">
    <source>
        <dbReference type="EMBL" id="QTF82129.1"/>
    </source>
</evidence>
<reference evidence="1" key="1">
    <citation type="submission" date="2021-02" db="EMBL/GenBank/DDBJ databases">
        <authorList>
            <person name="Johnson B.J."/>
            <person name="Isenhart S.H."/>
            <person name="Brown D.K."/>
            <person name="Kleven A.S."/>
            <person name="Bohn B.R."/>
            <person name="Martinez L.A."/>
            <person name="Garcia C.A."/>
            <person name="Zack K.M."/>
            <person name="Garlena R.A."/>
            <person name="Russell D.A."/>
            <person name="Jacobs-Sera D."/>
            <person name="Hatfull G.F."/>
        </authorList>
    </citation>
    <scope>NUCLEOTIDE SEQUENCE</scope>
</reference>
<organism evidence="1 2">
    <name type="scientific">Arthrobacter phage Prairie</name>
    <dbReference type="NCBI Taxonomy" id="2816463"/>
    <lineage>
        <taxon>Viruses</taxon>
        <taxon>Duplodnaviria</taxon>
        <taxon>Heunggongvirae</taxon>
        <taxon>Uroviricota</taxon>
        <taxon>Caudoviricetes</taxon>
        <taxon>Berryhillviridae</taxon>
        <taxon>Lilmacvirus</taxon>
        <taxon>Lilmacvirus prairie</taxon>
    </lineage>
</organism>
<dbReference type="Proteomes" id="UP000664925">
    <property type="component" value="Segment"/>
</dbReference>
<proteinExistence type="predicted"/>
<protein>
    <recommendedName>
        <fullName evidence="3">Minor tail protein</fullName>
    </recommendedName>
</protein>
<name>A0A8A5LMM0_9CAUD</name>
<dbReference type="EMBL" id="MW601223">
    <property type="protein sequence ID" value="QTF82129.1"/>
    <property type="molecule type" value="Genomic_DNA"/>
</dbReference>
<gene>
    <name evidence="1" type="primary">32</name>
    <name evidence="1" type="ORF">SEA_PRAIRIE_32</name>
</gene>
<sequence length="286" mass="30996">MPFTPTDPTKAEVRVTGQAPNQQLEFYIPRGAKGEPGGIALGAILGTTDLNDIKTSGVYRQVSATYATPAANYPEACAGTLTVLEVAAGTHLEQEFRPMWFSPTIRHSQLAYRRTFFNGIWQPWRVYSAIRVDQAAGRAVYVWDNVNNREQIIYGDTGLRDITTMSDPSTFNHARALYIRRVGSSVQISGQMGTNIAGSYFSFWNAIPVGFRSNPSAEGTALLIRSNTNLVRAYVTSNNLQIQAVHGGTLGAFAAGDVININLKYDTTDPWPTSLPGTGVGSVANA</sequence>
<accession>A0A8A5LMM0</accession>
<evidence type="ECO:0000313" key="2">
    <source>
        <dbReference type="Proteomes" id="UP000664925"/>
    </source>
</evidence>
<keyword evidence="2" id="KW-1185">Reference proteome</keyword>
<dbReference type="CDD" id="cd19958">
    <property type="entry name" value="pyocin_knob"/>
    <property type="match status" value="1"/>
</dbReference>